<dbReference type="AlphaFoldDB" id="A0A432Z2T1"/>
<name>A0A432Z2T1_9GAMM</name>
<dbReference type="RefSeq" id="WP_026860585.1">
    <property type="nucleotide sequence ID" value="NZ_PIQE01000003.1"/>
</dbReference>
<feature type="transmembrane region" description="Helical" evidence="1">
    <location>
        <begin position="211"/>
        <end position="232"/>
    </location>
</feature>
<gene>
    <name evidence="2" type="ORF">CWI80_10355</name>
</gene>
<reference evidence="3" key="1">
    <citation type="journal article" date="2018" name="Front. Microbiol.">
        <title>Genome-Based Analysis Reveals the Taxonomy and Diversity of the Family Idiomarinaceae.</title>
        <authorList>
            <person name="Liu Y."/>
            <person name="Lai Q."/>
            <person name="Shao Z."/>
        </authorList>
    </citation>
    <scope>NUCLEOTIDE SEQUENCE [LARGE SCALE GENOMIC DNA]</scope>
    <source>
        <strain evidence="3">c121</strain>
    </source>
</reference>
<feature type="transmembrane region" description="Helical" evidence="1">
    <location>
        <begin position="238"/>
        <end position="258"/>
    </location>
</feature>
<evidence type="ECO:0000313" key="2">
    <source>
        <dbReference type="EMBL" id="RUO72191.1"/>
    </source>
</evidence>
<evidence type="ECO:0000256" key="1">
    <source>
        <dbReference type="SAM" id="Phobius"/>
    </source>
</evidence>
<proteinExistence type="predicted"/>
<dbReference type="STRING" id="1122124.GCA_000423165_01850"/>
<evidence type="ECO:0000313" key="3">
    <source>
        <dbReference type="Proteomes" id="UP000287022"/>
    </source>
</evidence>
<feature type="transmembrane region" description="Helical" evidence="1">
    <location>
        <begin position="140"/>
        <end position="163"/>
    </location>
</feature>
<comment type="caution">
    <text evidence="2">The sequence shown here is derived from an EMBL/GenBank/DDBJ whole genome shotgun (WGS) entry which is preliminary data.</text>
</comment>
<feature type="transmembrane region" description="Helical" evidence="1">
    <location>
        <begin position="183"/>
        <end position="204"/>
    </location>
</feature>
<protein>
    <submittedName>
        <fullName evidence="2">Uncharacterized protein</fullName>
    </submittedName>
</protein>
<keyword evidence="1" id="KW-0812">Transmembrane</keyword>
<dbReference type="EMBL" id="PIQE01000003">
    <property type="protein sequence ID" value="RUO72191.1"/>
    <property type="molecule type" value="Genomic_DNA"/>
</dbReference>
<organism evidence="2 3">
    <name type="scientific">Pseudidiomarina sediminum</name>
    <dbReference type="NCBI Taxonomy" id="431675"/>
    <lineage>
        <taxon>Bacteria</taxon>
        <taxon>Pseudomonadati</taxon>
        <taxon>Pseudomonadota</taxon>
        <taxon>Gammaproteobacteria</taxon>
        <taxon>Alteromonadales</taxon>
        <taxon>Idiomarinaceae</taxon>
        <taxon>Pseudidiomarina</taxon>
    </lineage>
</organism>
<accession>A0A432Z2T1</accession>
<keyword evidence="3" id="KW-1185">Reference proteome</keyword>
<keyword evidence="1" id="KW-0472">Membrane</keyword>
<sequence length="262" mass="30590">MSYGYEPKVWKEKARQHWQEFQPTRFNELSASNQLEDALDYAVEQTWAEMQSLMNGGFQAHEAWEMVRENYLFVREEDGLYDDEELPVNVMHEYNQWLHDESIRQNEEWLKQFEQDAEVESRVASDNSKNKRPNIAWLTVLRWIIMLPIAVVIAYLASRLAILVTGFGLASEGYSNFSFWTRFYLVTSEHVVLGMAFVFTAVGIAPSHKHIVGISTSVFTLLLTGFLIYPMLRLSDYWALWGAFCLVTSIIVSTINVYRRYR</sequence>
<dbReference type="Proteomes" id="UP000287022">
    <property type="component" value="Unassembled WGS sequence"/>
</dbReference>
<keyword evidence="1" id="KW-1133">Transmembrane helix</keyword>